<reference evidence="4 5" key="1">
    <citation type="journal article" date="2017" name="Environ. Microbiol.">
        <title>Genomic and physiological analyses of 'Reinekea forsetii' reveal a versatile opportunistic lifestyle during spring algae blooms.</title>
        <authorList>
            <person name="Avci B."/>
            <person name="Hahnke R.L."/>
            <person name="Chafee M."/>
            <person name="Fischer T."/>
            <person name="Gruber-Vodicka H."/>
            <person name="Tegetmeyer H.E."/>
            <person name="Harder J."/>
            <person name="Fuchs B.M."/>
            <person name="Amann R.I."/>
            <person name="Teeling H."/>
        </authorList>
    </citation>
    <scope>NUCLEOTIDE SEQUENCE [LARGE SCALE GENOMIC DNA]</scope>
    <source>
        <strain evidence="4 5">Hel1_31_D35</strain>
    </source>
</reference>
<dbReference type="PROSITE" id="PS00080">
    <property type="entry name" value="MULTICOPPER_OXIDASE2"/>
    <property type="match status" value="1"/>
</dbReference>
<dbReference type="GO" id="GO:0016491">
    <property type="term" value="F:oxidoreductase activity"/>
    <property type="evidence" value="ECO:0007669"/>
    <property type="project" value="InterPro"/>
</dbReference>
<dbReference type="Pfam" id="PF07731">
    <property type="entry name" value="Cu-oxidase_2"/>
    <property type="match status" value="1"/>
</dbReference>
<dbReference type="InterPro" id="IPR002355">
    <property type="entry name" value="Cu_oxidase_Cu_BS"/>
</dbReference>
<evidence type="ECO:0000259" key="3">
    <source>
        <dbReference type="Pfam" id="PF07731"/>
    </source>
</evidence>
<keyword evidence="5" id="KW-1185">Reference proteome</keyword>
<dbReference type="InterPro" id="IPR045087">
    <property type="entry name" value="Cu-oxidase_fam"/>
</dbReference>
<feature type="domain" description="Plastocyanin-like" evidence="3">
    <location>
        <begin position="210"/>
        <end position="319"/>
    </location>
</feature>
<evidence type="ECO:0000313" key="5">
    <source>
        <dbReference type="Proteomes" id="UP000229757"/>
    </source>
</evidence>
<dbReference type="RefSeq" id="WP_100258278.1">
    <property type="nucleotide sequence ID" value="NZ_CP011797.1"/>
</dbReference>
<keyword evidence="1" id="KW-0479">Metal-binding</keyword>
<gene>
    <name evidence="4" type="ORF">REIFOR_02944</name>
</gene>
<dbReference type="InterPro" id="IPR011706">
    <property type="entry name" value="Cu-oxidase_C"/>
</dbReference>
<dbReference type="EMBL" id="CP011797">
    <property type="protein sequence ID" value="ATX78065.1"/>
    <property type="molecule type" value="Genomic_DNA"/>
</dbReference>
<evidence type="ECO:0000313" key="4">
    <source>
        <dbReference type="EMBL" id="ATX78065.1"/>
    </source>
</evidence>
<dbReference type="InterPro" id="IPR001117">
    <property type="entry name" value="Cu-oxidase_2nd"/>
</dbReference>
<organism evidence="4 5">
    <name type="scientific">Reinekea forsetii</name>
    <dbReference type="NCBI Taxonomy" id="1336806"/>
    <lineage>
        <taxon>Bacteria</taxon>
        <taxon>Pseudomonadati</taxon>
        <taxon>Pseudomonadota</taxon>
        <taxon>Gammaproteobacteria</taxon>
        <taxon>Oceanospirillales</taxon>
        <taxon>Saccharospirillaceae</taxon>
        <taxon>Reinekea</taxon>
    </lineage>
</organism>
<evidence type="ECO:0000259" key="2">
    <source>
        <dbReference type="Pfam" id="PF00394"/>
    </source>
</evidence>
<dbReference type="Proteomes" id="UP000229757">
    <property type="component" value="Chromosome"/>
</dbReference>
<dbReference type="SUPFAM" id="SSF49503">
    <property type="entry name" value="Cupredoxins"/>
    <property type="match status" value="2"/>
</dbReference>
<sequence length="322" mass="35631">MGLYTPIVVAEAQPYPVDRDLLFVADDWLLTSQDQLDTASLEDTHAWAHAGRMGNVLTVNRLRLPELAVKAGDRVRLRVMNTANSRIMRFGFPGLTPYIIAKDGQPLSQPMAHKGVLTLAPAERYDLVLDIPQDWAGLYPINERSGKQPFLAAQWQVTAAAGSRSLEAVVALPANPLPKAEFKTQQKLTLAMQGGAMGNLTTALYQGKRLSVQELIANKQVWTLNGVANMPQAPLLTAKVGEGIEIALHNTTQWPHAMHLHGQHFRAFNEVTQQELWQDTLLVQAGDTQTIRFLAMTPGKWLLHCHMIEHQVSGMVTFVEVV</sequence>
<evidence type="ECO:0000256" key="1">
    <source>
        <dbReference type="ARBA" id="ARBA00022723"/>
    </source>
</evidence>
<proteinExistence type="predicted"/>
<accession>A0A2K8KTJ8</accession>
<dbReference type="Gene3D" id="2.60.40.420">
    <property type="entry name" value="Cupredoxins - blue copper proteins"/>
    <property type="match status" value="2"/>
</dbReference>
<feature type="domain" description="Plastocyanin-like" evidence="2">
    <location>
        <begin position="24"/>
        <end position="144"/>
    </location>
</feature>
<name>A0A2K8KTJ8_9GAMM</name>
<protein>
    <submittedName>
        <fullName evidence="4">Multicopper oxidase / laccase</fullName>
    </submittedName>
</protein>
<dbReference type="Pfam" id="PF00394">
    <property type="entry name" value="Cu-oxidase"/>
    <property type="match status" value="1"/>
</dbReference>
<dbReference type="KEGG" id="rfo:REIFOR_02944"/>
<dbReference type="OrthoDB" id="9757546at2"/>
<dbReference type="PANTHER" id="PTHR11709">
    <property type="entry name" value="MULTI-COPPER OXIDASE"/>
    <property type="match status" value="1"/>
</dbReference>
<dbReference type="GO" id="GO:0005507">
    <property type="term" value="F:copper ion binding"/>
    <property type="evidence" value="ECO:0007669"/>
    <property type="project" value="InterPro"/>
</dbReference>
<dbReference type="InterPro" id="IPR008972">
    <property type="entry name" value="Cupredoxin"/>
</dbReference>
<dbReference type="AlphaFoldDB" id="A0A2K8KTJ8"/>